<dbReference type="Pfam" id="PF17790">
    <property type="entry name" value="MG1"/>
    <property type="match status" value="1"/>
</dbReference>
<dbReference type="PANTHER" id="PTHR11412:SF81">
    <property type="entry name" value="COMPLEMENT C3"/>
    <property type="match status" value="1"/>
</dbReference>
<gene>
    <name evidence="5" type="ORF">JOQ06_023031</name>
</gene>
<keyword evidence="2" id="KW-0732">Signal</keyword>
<dbReference type="InterPro" id="IPR002890">
    <property type="entry name" value="MG2"/>
</dbReference>
<evidence type="ECO:0000313" key="5">
    <source>
        <dbReference type="EMBL" id="KAJ4918549.1"/>
    </source>
</evidence>
<sequence length="278" mass="29803">MRKTLLWLLASLAFVSLTSLADGAPLQVMSAPNLLRVGTAENVFVECQDCTGADQTVHINVMNHPTKTKRLATASVTLTSADQFQKLVQIMIPTGDFSKDPSIKQYVYLQAQFPDRLLEKVVLVSFQSGYIFIQTDKTIYTPNSRVHFRMFAVTPRMEPVERDDANQNDASIDIEFVTPEGIITPLDPVSLKSGIHSGDYQLNEIVRDMSGSGRPRTSSFAEPPGVQGTAAASTGSAAAVGSSTGKSGVAQASGSSSSGCSNLKLANIPSSVNFRNPE</sequence>
<evidence type="ECO:0000313" key="6">
    <source>
        <dbReference type="Proteomes" id="UP001219934"/>
    </source>
</evidence>
<dbReference type="Proteomes" id="UP001219934">
    <property type="component" value="Unassembled WGS sequence"/>
</dbReference>
<protein>
    <submittedName>
        <fullName evidence="5">Uncharacterized protein</fullName>
    </submittedName>
</protein>
<dbReference type="Gene3D" id="2.60.40.1930">
    <property type="match status" value="2"/>
</dbReference>
<dbReference type="Pfam" id="PF01835">
    <property type="entry name" value="MG2"/>
    <property type="match status" value="1"/>
</dbReference>
<dbReference type="GO" id="GO:0004866">
    <property type="term" value="F:endopeptidase inhibitor activity"/>
    <property type="evidence" value="ECO:0007669"/>
    <property type="project" value="InterPro"/>
</dbReference>
<proteinExistence type="predicted"/>
<evidence type="ECO:0000259" key="3">
    <source>
        <dbReference type="Pfam" id="PF01835"/>
    </source>
</evidence>
<feature type="domain" description="Complement C3/4/5 macroglobulin" evidence="4">
    <location>
        <begin position="25"/>
        <end position="125"/>
    </location>
</feature>
<feature type="region of interest" description="Disordered" evidence="1">
    <location>
        <begin position="209"/>
        <end position="278"/>
    </location>
</feature>
<feature type="compositionally biased region" description="Polar residues" evidence="1">
    <location>
        <begin position="268"/>
        <end position="278"/>
    </location>
</feature>
<accession>A0AAD6A518</accession>
<organism evidence="5 6">
    <name type="scientific">Pogonophryne albipinna</name>
    <dbReference type="NCBI Taxonomy" id="1090488"/>
    <lineage>
        <taxon>Eukaryota</taxon>
        <taxon>Metazoa</taxon>
        <taxon>Chordata</taxon>
        <taxon>Craniata</taxon>
        <taxon>Vertebrata</taxon>
        <taxon>Euteleostomi</taxon>
        <taxon>Actinopterygii</taxon>
        <taxon>Neopterygii</taxon>
        <taxon>Teleostei</taxon>
        <taxon>Neoteleostei</taxon>
        <taxon>Acanthomorphata</taxon>
        <taxon>Eupercaria</taxon>
        <taxon>Perciformes</taxon>
        <taxon>Notothenioidei</taxon>
        <taxon>Pogonophryne</taxon>
    </lineage>
</organism>
<keyword evidence="6" id="KW-1185">Reference proteome</keyword>
<dbReference type="InterPro" id="IPR050473">
    <property type="entry name" value="A2M/Complement_sys"/>
</dbReference>
<dbReference type="EMBL" id="JAPTMU010000459">
    <property type="protein sequence ID" value="KAJ4918549.1"/>
    <property type="molecule type" value="Genomic_DNA"/>
</dbReference>
<dbReference type="PANTHER" id="PTHR11412">
    <property type="entry name" value="MACROGLOBULIN / COMPLEMENT"/>
    <property type="match status" value="1"/>
</dbReference>
<feature type="chain" id="PRO_5042220030" evidence="2">
    <location>
        <begin position="24"/>
        <end position="278"/>
    </location>
</feature>
<evidence type="ECO:0000256" key="1">
    <source>
        <dbReference type="SAM" id="MobiDB-lite"/>
    </source>
</evidence>
<name>A0AAD6A518_9TELE</name>
<feature type="domain" description="Macroglobulin" evidence="3">
    <location>
        <begin position="131"/>
        <end position="204"/>
    </location>
</feature>
<dbReference type="AlphaFoldDB" id="A0AAD6A518"/>
<dbReference type="InterPro" id="IPR041425">
    <property type="entry name" value="C3/4/5_MG1"/>
</dbReference>
<evidence type="ECO:0000259" key="4">
    <source>
        <dbReference type="Pfam" id="PF17790"/>
    </source>
</evidence>
<evidence type="ECO:0000256" key="2">
    <source>
        <dbReference type="SAM" id="SignalP"/>
    </source>
</evidence>
<comment type="caution">
    <text evidence="5">The sequence shown here is derived from an EMBL/GenBank/DDBJ whole genome shotgun (WGS) entry which is preliminary data.</text>
</comment>
<feature type="compositionally biased region" description="Low complexity" evidence="1">
    <location>
        <begin position="225"/>
        <end position="261"/>
    </location>
</feature>
<feature type="signal peptide" evidence="2">
    <location>
        <begin position="1"/>
        <end position="23"/>
    </location>
</feature>
<reference evidence="5" key="1">
    <citation type="submission" date="2022-11" db="EMBL/GenBank/DDBJ databases">
        <title>Chromosome-level genome of Pogonophryne albipinna.</title>
        <authorList>
            <person name="Jo E."/>
        </authorList>
    </citation>
    <scope>NUCLEOTIDE SEQUENCE</scope>
    <source>
        <strain evidence="5">SGF0006</strain>
        <tissue evidence="5">Muscle</tissue>
    </source>
</reference>